<feature type="signal peptide" evidence="3">
    <location>
        <begin position="1"/>
        <end position="19"/>
    </location>
</feature>
<feature type="chain" id="PRO_5041342979" evidence="3">
    <location>
        <begin position="20"/>
        <end position="385"/>
    </location>
</feature>
<dbReference type="Gene3D" id="2.40.50.100">
    <property type="match status" value="1"/>
</dbReference>
<protein>
    <submittedName>
        <fullName evidence="6">Efflux RND transporter periplasmic adaptor subunit</fullName>
    </submittedName>
</protein>
<proteinExistence type="inferred from homology"/>
<keyword evidence="3" id="KW-0732">Signal</keyword>
<dbReference type="GO" id="GO:0060003">
    <property type="term" value="P:copper ion export"/>
    <property type="evidence" value="ECO:0007669"/>
    <property type="project" value="TreeGrafter"/>
</dbReference>
<dbReference type="SUPFAM" id="SSF111369">
    <property type="entry name" value="HlyD-like secretion proteins"/>
    <property type="match status" value="1"/>
</dbReference>
<dbReference type="GO" id="GO:0016020">
    <property type="term" value="C:membrane"/>
    <property type="evidence" value="ECO:0007669"/>
    <property type="project" value="InterPro"/>
</dbReference>
<feature type="domain" description="CusB-like beta-barrel" evidence="4">
    <location>
        <begin position="233"/>
        <end position="306"/>
    </location>
</feature>
<dbReference type="PROSITE" id="PS51257">
    <property type="entry name" value="PROKAR_LIPOPROTEIN"/>
    <property type="match status" value="1"/>
</dbReference>
<gene>
    <name evidence="6" type="ORF">K4G66_21385</name>
</gene>
<dbReference type="PANTHER" id="PTHR30097:SF4">
    <property type="entry name" value="SLR6042 PROTEIN"/>
    <property type="match status" value="1"/>
</dbReference>
<reference evidence="6" key="2">
    <citation type="journal article" date="2024" name="Antonie Van Leeuwenhoek">
        <title>Roseihalotalea indica gen. nov., sp. nov., a halophilic Bacteroidetes from mesopelagic Southwest Indian Ocean with higher carbohydrate metabolic potential.</title>
        <authorList>
            <person name="Chen B."/>
            <person name="Zhang M."/>
            <person name="Lin D."/>
            <person name="Ye J."/>
            <person name="Tang K."/>
        </authorList>
    </citation>
    <scope>NUCLEOTIDE SEQUENCE</scope>
    <source>
        <strain evidence="6">TK19036</strain>
    </source>
</reference>
<dbReference type="NCBIfam" id="TIGR01730">
    <property type="entry name" value="RND_mfp"/>
    <property type="match status" value="1"/>
</dbReference>
<dbReference type="GO" id="GO:0015679">
    <property type="term" value="P:plasma membrane copper ion transport"/>
    <property type="evidence" value="ECO:0007669"/>
    <property type="project" value="TreeGrafter"/>
</dbReference>
<accession>A0AA49JIG4</accession>
<name>A0AA49JIG4_9BACT</name>
<evidence type="ECO:0000259" key="4">
    <source>
        <dbReference type="Pfam" id="PF25954"/>
    </source>
</evidence>
<dbReference type="Gene3D" id="1.10.287.470">
    <property type="entry name" value="Helix hairpin bin"/>
    <property type="match status" value="1"/>
</dbReference>
<evidence type="ECO:0000256" key="3">
    <source>
        <dbReference type="SAM" id="SignalP"/>
    </source>
</evidence>
<evidence type="ECO:0000256" key="1">
    <source>
        <dbReference type="ARBA" id="ARBA00009477"/>
    </source>
</evidence>
<dbReference type="PANTHER" id="PTHR30097">
    <property type="entry name" value="CATION EFFLUX SYSTEM PROTEIN CUSB"/>
    <property type="match status" value="1"/>
</dbReference>
<dbReference type="EMBL" id="CP120682">
    <property type="protein sequence ID" value="WKN34932.1"/>
    <property type="molecule type" value="Genomic_DNA"/>
</dbReference>
<dbReference type="InterPro" id="IPR051909">
    <property type="entry name" value="MFP_Cation_Efflux"/>
</dbReference>
<dbReference type="Pfam" id="PF25973">
    <property type="entry name" value="BSH_CzcB"/>
    <property type="match status" value="1"/>
</dbReference>
<evidence type="ECO:0000256" key="2">
    <source>
        <dbReference type="ARBA" id="ARBA00022448"/>
    </source>
</evidence>
<dbReference type="Pfam" id="PF25954">
    <property type="entry name" value="Beta-barrel_RND_2"/>
    <property type="match status" value="1"/>
</dbReference>
<dbReference type="GO" id="GO:0022857">
    <property type="term" value="F:transmembrane transporter activity"/>
    <property type="evidence" value="ECO:0007669"/>
    <property type="project" value="InterPro"/>
</dbReference>
<evidence type="ECO:0000259" key="5">
    <source>
        <dbReference type="Pfam" id="PF25973"/>
    </source>
</evidence>
<reference evidence="6" key="1">
    <citation type="journal article" date="2023" name="Comput. Struct. Biotechnol. J.">
        <title>Discovery of a novel marine Bacteroidetes with a rich repertoire of carbohydrate-active enzymes.</title>
        <authorList>
            <person name="Chen B."/>
            <person name="Liu G."/>
            <person name="Chen Q."/>
            <person name="Wang H."/>
            <person name="Liu L."/>
            <person name="Tang K."/>
        </authorList>
    </citation>
    <scope>NUCLEOTIDE SEQUENCE</scope>
    <source>
        <strain evidence="6">TK19036</strain>
    </source>
</reference>
<evidence type="ECO:0000313" key="6">
    <source>
        <dbReference type="EMBL" id="WKN34932.1"/>
    </source>
</evidence>
<comment type="similarity">
    <text evidence="1">Belongs to the membrane fusion protein (MFP) (TC 8.A.1) family.</text>
</comment>
<dbReference type="InterPro" id="IPR058792">
    <property type="entry name" value="Beta-barrel_RND_2"/>
</dbReference>
<dbReference type="InterPro" id="IPR006143">
    <property type="entry name" value="RND_pump_MFP"/>
</dbReference>
<dbReference type="GO" id="GO:0030313">
    <property type="term" value="C:cell envelope"/>
    <property type="evidence" value="ECO:0007669"/>
    <property type="project" value="TreeGrafter"/>
</dbReference>
<dbReference type="Gene3D" id="2.40.420.20">
    <property type="match status" value="1"/>
</dbReference>
<dbReference type="AlphaFoldDB" id="A0AA49JIG4"/>
<sequence length="385" mass="42719">MCIRINVLLSLAVSLTVFACSSSEQTSDEPETEEPTPGRSLISVTRQQFESSGMELGNLEEREFPQVVKASGYLDVPPQNRAQVSTFMAGYVKSIPLLEGDRVKRGQFLASLENTEYIQIQQDFIEAHEQLTYLESEYERQKTLANENISSQKTFTKAQSDFKTKLAQYDALGKKLRLLNIDTARVLSGTITSSINLYAPIDGYVTNVHASRGMHIGPEDVVMELVNPEHLHVELSVFEKDVMQVKKGQTITFSIPEADDQSYQAEVHLVGRVVEGEERTIKVHGHLKDEDKEGFVPGMFVQAEITVSSDKHLGVPEDAVVSESDNQYLLVKREDRGDTLQFARQKVAVGKKHAQWNAILESGAVDSADQILVKGAFDIAGGSIE</sequence>
<organism evidence="6">
    <name type="scientific">Roseihalotalea indica</name>
    <dbReference type="NCBI Taxonomy" id="2867963"/>
    <lineage>
        <taxon>Bacteria</taxon>
        <taxon>Pseudomonadati</taxon>
        <taxon>Bacteroidota</taxon>
        <taxon>Cytophagia</taxon>
        <taxon>Cytophagales</taxon>
        <taxon>Catalimonadaceae</taxon>
        <taxon>Roseihalotalea</taxon>
    </lineage>
</organism>
<keyword evidence="2" id="KW-0813">Transport</keyword>
<feature type="domain" description="CzcB-like barrel-sandwich hybrid" evidence="5">
    <location>
        <begin position="82"/>
        <end position="225"/>
    </location>
</feature>
<dbReference type="Gene3D" id="2.40.30.170">
    <property type="match status" value="1"/>
</dbReference>
<dbReference type="InterPro" id="IPR058647">
    <property type="entry name" value="BSH_CzcB-like"/>
</dbReference>